<evidence type="ECO:0000256" key="1">
    <source>
        <dbReference type="SAM" id="SignalP"/>
    </source>
</evidence>
<organism evidence="2 3">
    <name type="scientific">Streptomyces blastmyceticus</name>
    <dbReference type="NCBI Taxonomy" id="68180"/>
    <lineage>
        <taxon>Bacteria</taxon>
        <taxon>Bacillati</taxon>
        <taxon>Actinomycetota</taxon>
        <taxon>Actinomycetes</taxon>
        <taxon>Kitasatosporales</taxon>
        <taxon>Streptomycetaceae</taxon>
        <taxon>Streptomyces</taxon>
    </lineage>
</organism>
<evidence type="ECO:0000313" key="3">
    <source>
        <dbReference type="Proteomes" id="UP001500063"/>
    </source>
</evidence>
<dbReference type="EMBL" id="BAAABW010000018">
    <property type="protein sequence ID" value="GAA0354974.1"/>
    <property type="molecule type" value="Genomic_DNA"/>
</dbReference>
<dbReference type="Proteomes" id="UP001500063">
    <property type="component" value="Unassembled WGS sequence"/>
</dbReference>
<feature type="chain" id="PRO_5046575957" description="Secreted protein" evidence="1">
    <location>
        <begin position="34"/>
        <end position="185"/>
    </location>
</feature>
<evidence type="ECO:0000313" key="2">
    <source>
        <dbReference type="EMBL" id="GAA0354974.1"/>
    </source>
</evidence>
<feature type="signal peptide" evidence="1">
    <location>
        <begin position="1"/>
        <end position="33"/>
    </location>
</feature>
<dbReference type="RefSeq" id="WP_301889693.1">
    <property type="nucleotide sequence ID" value="NZ_BAAABW010000018.1"/>
</dbReference>
<evidence type="ECO:0008006" key="4">
    <source>
        <dbReference type="Google" id="ProtNLM"/>
    </source>
</evidence>
<sequence length="185" mass="20938">MGRRTVRSCRRVFAVLLGMALGTCLINVAPASAVGNEDFKAFNMWFDVTGLSNTNECIPSWVTARYRDPASGSDTWSKLVRTNNNGCETDPERLQKFGDFQNTWSRVNLLGGPKPGQHLYWKDLTSLTLTVTTPNTPPGRQKCVSVNKFGIWALDTNNYWHELVNEQFDYVFCDGHNDLELFVKH</sequence>
<proteinExistence type="predicted"/>
<accession>A0ABP3GXK8</accession>
<protein>
    <recommendedName>
        <fullName evidence="4">Secreted protein</fullName>
    </recommendedName>
</protein>
<keyword evidence="3" id="KW-1185">Reference proteome</keyword>
<reference evidence="3" key="1">
    <citation type="journal article" date="2019" name="Int. J. Syst. Evol. Microbiol.">
        <title>The Global Catalogue of Microorganisms (GCM) 10K type strain sequencing project: providing services to taxonomists for standard genome sequencing and annotation.</title>
        <authorList>
            <consortium name="The Broad Institute Genomics Platform"/>
            <consortium name="The Broad Institute Genome Sequencing Center for Infectious Disease"/>
            <person name="Wu L."/>
            <person name="Ma J."/>
        </authorList>
    </citation>
    <scope>NUCLEOTIDE SEQUENCE [LARGE SCALE GENOMIC DNA]</scope>
    <source>
        <strain evidence="3">JCM 4565</strain>
    </source>
</reference>
<name>A0ABP3GXK8_9ACTN</name>
<keyword evidence="1" id="KW-0732">Signal</keyword>
<gene>
    <name evidence="2" type="ORF">GCM10010319_35190</name>
</gene>
<comment type="caution">
    <text evidence="2">The sequence shown here is derived from an EMBL/GenBank/DDBJ whole genome shotgun (WGS) entry which is preliminary data.</text>
</comment>